<dbReference type="Gene3D" id="3.60.15.10">
    <property type="entry name" value="Ribonuclease Z/Hydroxyacylglutathione hydrolase-like"/>
    <property type="match status" value="1"/>
</dbReference>
<dbReference type="Proteomes" id="UP000014760">
    <property type="component" value="Unassembled WGS sequence"/>
</dbReference>
<dbReference type="HOGENOM" id="CLU_588285_0_0_1"/>
<evidence type="ECO:0000256" key="1">
    <source>
        <dbReference type="ARBA" id="ARBA00001526"/>
    </source>
</evidence>
<reference evidence="17 19" key="2">
    <citation type="journal article" date="2013" name="Nature">
        <title>Insights into bilaterian evolution from three spiralian genomes.</title>
        <authorList>
            <person name="Simakov O."/>
            <person name="Marletaz F."/>
            <person name="Cho S.J."/>
            <person name="Edsinger-Gonzales E."/>
            <person name="Havlak P."/>
            <person name="Hellsten U."/>
            <person name="Kuo D.H."/>
            <person name="Larsson T."/>
            <person name="Lv J."/>
            <person name="Arendt D."/>
            <person name="Savage R."/>
            <person name="Osoegawa K."/>
            <person name="de Jong P."/>
            <person name="Grimwood J."/>
            <person name="Chapman J.A."/>
            <person name="Shapiro H."/>
            <person name="Aerts A."/>
            <person name="Otillar R.P."/>
            <person name="Terry A.Y."/>
            <person name="Boore J.L."/>
            <person name="Grigoriev I.V."/>
            <person name="Lindberg D.R."/>
            <person name="Seaver E.C."/>
            <person name="Weisblat D.A."/>
            <person name="Putnam N.H."/>
            <person name="Rokhsar D.S."/>
        </authorList>
    </citation>
    <scope>NUCLEOTIDE SEQUENCE</scope>
    <source>
        <strain evidence="17 19">I ESC-2004</strain>
    </source>
</reference>
<comment type="similarity">
    <text evidence="4">Belongs to the DNA repair metallo-beta-lactamase (DRMBL) family.</text>
</comment>
<dbReference type="InterPro" id="IPR036866">
    <property type="entry name" value="RibonucZ/Hydroxyglut_hydro"/>
</dbReference>
<dbReference type="Gene3D" id="3.40.50.12650">
    <property type="match status" value="1"/>
</dbReference>
<dbReference type="EMBL" id="KB308985">
    <property type="protein sequence ID" value="ELT95851.1"/>
    <property type="molecule type" value="Genomic_DNA"/>
</dbReference>
<protein>
    <recommendedName>
        <fullName evidence="13">5' exonuclease Apollo</fullName>
        <ecNumber evidence="5">3.5.2.6</ecNumber>
    </recommendedName>
    <alternativeName>
        <fullName evidence="14">DNA cross-link repair 1B protein</fullName>
    </alternativeName>
    <alternativeName>
        <fullName evidence="15">SNM1 homolog B</fullName>
    </alternativeName>
</protein>
<evidence type="ECO:0000256" key="9">
    <source>
        <dbReference type="ARBA" id="ARBA00022801"/>
    </source>
</evidence>
<dbReference type="Pfam" id="PF07522">
    <property type="entry name" value="DRMBL"/>
    <property type="match status" value="1"/>
</dbReference>
<dbReference type="STRING" id="283909.R7TWQ0"/>
<dbReference type="GO" id="GO:0008800">
    <property type="term" value="F:beta-lactamase activity"/>
    <property type="evidence" value="ECO:0007669"/>
    <property type="project" value="UniProtKB-EC"/>
</dbReference>
<evidence type="ECO:0000256" key="10">
    <source>
        <dbReference type="ARBA" id="ARBA00022895"/>
    </source>
</evidence>
<dbReference type="GO" id="GO:0003684">
    <property type="term" value="F:damaged DNA binding"/>
    <property type="evidence" value="ECO:0007669"/>
    <property type="project" value="TreeGrafter"/>
</dbReference>
<dbReference type="OMA" id="TSFCYVN"/>
<reference evidence="18" key="3">
    <citation type="submission" date="2015-06" db="UniProtKB">
        <authorList>
            <consortium name="EnsemblMetazoa"/>
        </authorList>
    </citation>
    <scope>IDENTIFICATION</scope>
</reference>
<dbReference type="AlphaFoldDB" id="R7TWQ0"/>
<dbReference type="SUPFAM" id="SSF56281">
    <property type="entry name" value="Metallo-hydrolase/oxidoreductase"/>
    <property type="match status" value="1"/>
</dbReference>
<dbReference type="GO" id="GO:0000723">
    <property type="term" value="P:telomere maintenance"/>
    <property type="evidence" value="ECO:0007669"/>
    <property type="project" value="TreeGrafter"/>
</dbReference>
<evidence type="ECO:0000313" key="17">
    <source>
        <dbReference type="EMBL" id="ELT95851.1"/>
    </source>
</evidence>
<dbReference type="EMBL" id="AMQN01011622">
    <property type="status" value="NOT_ANNOTATED_CDS"/>
    <property type="molecule type" value="Genomic_DNA"/>
</dbReference>
<feature type="domain" description="Metallo-beta-lactamase" evidence="16">
    <location>
        <begin position="14"/>
        <end position="174"/>
    </location>
</feature>
<evidence type="ECO:0000256" key="6">
    <source>
        <dbReference type="ARBA" id="ARBA00022454"/>
    </source>
</evidence>
<dbReference type="GO" id="GO:0036297">
    <property type="term" value="P:interstrand cross-link repair"/>
    <property type="evidence" value="ECO:0007669"/>
    <property type="project" value="TreeGrafter"/>
</dbReference>
<keyword evidence="12" id="KW-0539">Nucleus</keyword>
<dbReference type="InterPro" id="IPR001279">
    <property type="entry name" value="Metallo-B-lactamas"/>
</dbReference>
<evidence type="ECO:0000256" key="15">
    <source>
        <dbReference type="ARBA" id="ARBA00042738"/>
    </source>
</evidence>
<evidence type="ECO:0000256" key="7">
    <source>
        <dbReference type="ARBA" id="ARBA00022722"/>
    </source>
</evidence>
<dbReference type="GO" id="GO:0035312">
    <property type="term" value="F:5'-3' DNA exonuclease activity"/>
    <property type="evidence" value="ECO:0007669"/>
    <property type="project" value="TreeGrafter"/>
</dbReference>
<dbReference type="EC" id="3.5.2.6" evidence="5"/>
<evidence type="ECO:0000256" key="12">
    <source>
        <dbReference type="ARBA" id="ARBA00023242"/>
    </source>
</evidence>
<dbReference type="GO" id="GO:0000781">
    <property type="term" value="C:chromosome, telomeric region"/>
    <property type="evidence" value="ECO:0007669"/>
    <property type="project" value="UniProtKB-SubCell"/>
</dbReference>
<sequence>MCGTSDERLLCKEGVNGMIIPQTPIAVDHWKMTPMSPARVFFLSHMHEDHMKGLTPTWRHKIHCSPLTKRLLIDKFQFDPSQVVELEPGEDHLVSVTDSETSSFRMTVSVIDAAHCPGSVMFIFQGYFGKIFYTGDFRFSSEIMDNLPANYTTDVDVLYLDNTFCSPNCVFPTRAAATEEIIKAIEQSSDAAKILIGVRNLGKETLLMEIAKRFQCWIQVTERRLEMINLLNLPNYFQTGSESRIEAVPMDQIKSSYMKNHPEMMAILPTALYIEHPHAFTACKNISLVPYSDHSSYAELHEFVAMVRPRKVVPIVGEKSRGVFGGSVCHRADMSCFDRYCDKSPGVQIEIPDNVRNVMKRGLDHSSRLNRFKFKRNLQQMNPRRQRPKKMVFDAATPEKNQSDCTVAIATPASPSSKLNCSVIVDRCWVHQKCRLNAPKTKLTKYSVIKSNKFIRQTPIPQTEL</sequence>
<evidence type="ECO:0000256" key="5">
    <source>
        <dbReference type="ARBA" id="ARBA00012865"/>
    </source>
</evidence>
<evidence type="ECO:0000256" key="14">
    <source>
        <dbReference type="ARBA" id="ARBA00041693"/>
    </source>
</evidence>
<evidence type="ECO:0000256" key="4">
    <source>
        <dbReference type="ARBA" id="ARBA00010304"/>
    </source>
</evidence>
<dbReference type="GO" id="GO:0005634">
    <property type="term" value="C:nucleus"/>
    <property type="evidence" value="ECO:0007669"/>
    <property type="project" value="UniProtKB-SubCell"/>
</dbReference>
<dbReference type="GO" id="GO:0006303">
    <property type="term" value="P:double-strand break repair via nonhomologous end joining"/>
    <property type="evidence" value="ECO:0007669"/>
    <property type="project" value="TreeGrafter"/>
</dbReference>
<keyword evidence="8" id="KW-0227">DNA damage</keyword>
<gene>
    <name evidence="17" type="ORF">CAPTEDRAFT_225584</name>
</gene>
<dbReference type="PANTHER" id="PTHR23240">
    <property type="entry name" value="DNA CROSS-LINK REPAIR PROTEIN PSO2/SNM1-RELATED"/>
    <property type="match status" value="1"/>
</dbReference>
<proteinExistence type="inferred from homology"/>
<reference evidence="19" key="1">
    <citation type="submission" date="2012-12" db="EMBL/GenBank/DDBJ databases">
        <authorList>
            <person name="Hellsten U."/>
            <person name="Grimwood J."/>
            <person name="Chapman J.A."/>
            <person name="Shapiro H."/>
            <person name="Aerts A."/>
            <person name="Otillar R.P."/>
            <person name="Terry A.Y."/>
            <person name="Boore J.L."/>
            <person name="Simakov O."/>
            <person name="Marletaz F."/>
            <person name="Cho S.-J."/>
            <person name="Edsinger-Gonzales E."/>
            <person name="Havlak P."/>
            <person name="Kuo D.-H."/>
            <person name="Larsson T."/>
            <person name="Lv J."/>
            <person name="Arendt D."/>
            <person name="Savage R."/>
            <person name="Osoegawa K."/>
            <person name="de Jong P."/>
            <person name="Lindberg D.R."/>
            <person name="Seaver E.C."/>
            <person name="Weisblat D.A."/>
            <person name="Putnam N.H."/>
            <person name="Grigoriev I.V."/>
            <person name="Rokhsar D.S."/>
        </authorList>
    </citation>
    <scope>NUCLEOTIDE SEQUENCE</scope>
    <source>
        <strain evidence="19">I ESC-2004</strain>
    </source>
</reference>
<evidence type="ECO:0000256" key="8">
    <source>
        <dbReference type="ARBA" id="ARBA00022763"/>
    </source>
</evidence>
<evidence type="ECO:0000313" key="18">
    <source>
        <dbReference type="EnsemblMetazoa" id="CapteP225584"/>
    </source>
</evidence>
<evidence type="ECO:0000256" key="3">
    <source>
        <dbReference type="ARBA" id="ARBA00004574"/>
    </source>
</evidence>
<organism evidence="17">
    <name type="scientific">Capitella teleta</name>
    <name type="common">Polychaete worm</name>
    <dbReference type="NCBI Taxonomy" id="283909"/>
    <lineage>
        <taxon>Eukaryota</taxon>
        <taxon>Metazoa</taxon>
        <taxon>Spiralia</taxon>
        <taxon>Lophotrochozoa</taxon>
        <taxon>Annelida</taxon>
        <taxon>Polychaeta</taxon>
        <taxon>Sedentaria</taxon>
        <taxon>Scolecida</taxon>
        <taxon>Capitellidae</taxon>
        <taxon>Capitella</taxon>
    </lineage>
</organism>
<dbReference type="EnsemblMetazoa" id="CapteT225584">
    <property type="protein sequence ID" value="CapteP225584"/>
    <property type="gene ID" value="CapteG225584"/>
</dbReference>
<evidence type="ECO:0000256" key="11">
    <source>
        <dbReference type="ARBA" id="ARBA00023204"/>
    </source>
</evidence>
<dbReference type="PANTHER" id="PTHR23240:SF26">
    <property type="entry name" value="5' EXONUCLEASE APOLLO"/>
    <property type="match status" value="1"/>
</dbReference>
<evidence type="ECO:0000259" key="16">
    <source>
        <dbReference type="SMART" id="SM00849"/>
    </source>
</evidence>
<name>R7TWQ0_CAPTE</name>
<dbReference type="InterPro" id="IPR011084">
    <property type="entry name" value="DRMBL"/>
</dbReference>
<keyword evidence="6" id="KW-0158">Chromosome</keyword>
<keyword evidence="7" id="KW-0540">Nuclease</keyword>
<dbReference type="SMART" id="SM00849">
    <property type="entry name" value="Lactamase_B"/>
    <property type="match status" value="1"/>
</dbReference>
<comment type="catalytic activity">
    <reaction evidence="1">
        <text>a beta-lactam + H2O = a substituted beta-amino acid</text>
        <dbReference type="Rhea" id="RHEA:20401"/>
        <dbReference type="ChEBI" id="CHEBI:15377"/>
        <dbReference type="ChEBI" id="CHEBI:35627"/>
        <dbReference type="ChEBI" id="CHEBI:140347"/>
        <dbReference type="EC" id="3.5.2.6"/>
    </reaction>
</comment>
<keyword evidence="11" id="KW-0234">DNA repair</keyword>
<keyword evidence="9" id="KW-0378">Hydrolase</keyword>
<evidence type="ECO:0000313" key="19">
    <source>
        <dbReference type="Proteomes" id="UP000014760"/>
    </source>
</evidence>
<dbReference type="OrthoDB" id="262529at2759"/>
<evidence type="ECO:0000256" key="2">
    <source>
        <dbReference type="ARBA" id="ARBA00004123"/>
    </source>
</evidence>
<keyword evidence="19" id="KW-1185">Reference proteome</keyword>
<keyword evidence="10" id="KW-0779">Telomere</keyword>
<accession>R7TWQ0</accession>
<evidence type="ECO:0000256" key="13">
    <source>
        <dbReference type="ARBA" id="ARBA00039555"/>
    </source>
</evidence>
<comment type="subcellular location">
    <subcellularLocation>
        <location evidence="3">Chromosome</location>
        <location evidence="3">Telomere</location>
    </subcellularLocation>
    <subcellularLocation>
        <location evidence="2">Nucleus</location>
    </subcellularLocation>
</comment>